<dbReference type="AlphaFoldDB" id="A0A645G8A1"/>
<feature type="domain" description="LysR substrate-binding" evidence="1">
    <location>
        <begin position="5"/>
        <end position="92"/>
    </location>
</feature>
<proteinExistence type="predicted"/>
<dbReference type="EMBL" id="VSSQ01068060">
    <property type="protein sequence ID" value="MPN20334.1"/>
    <property type="molecule type" value="Genomic_DNA"/>
</dbReference>
<reference evidence="2" key="1">
    <citation type="submission" date="2019-08" db="EMBL/GenBank/DDBJ databases">
        <authorList>
            <person name="Kucharzyk K."/>
            <person name="Murdoch R.W."/>
            <person name="Higgins S."/>
            <person name="Loffler F."/>
        </authorList>
    </citation>
    <scope>NUCLEOTIDE SEQUENCE</scope>
</reference>
<sequence length="101" mass="11600">MGERALSLCNEAGFNPRVIMYLDQLMTSYNVACMGMGIAFVTDKVIIYGYPRTEVVFYKISSPLSKRNIVFAHKKNRYVSQAMSEFISFSKDVIYKFNSEK</sequence>
<protein>
    <recommendedName>
        <fullName evidence="1">LysR substrate-binding domain-containing protein</fullName>
    </recommendedName>
</protein>
<dbReference type="SUPFAM" id="SSF53850">
    <property type="entry name" value="Periplasmic binding protein-like II"/>
    <property type="match status" value="1"/>
</dbReference>
<dbReference type="Pfam" id="PF03466">
    <property type="entry name" value="LysR_substrate"/>
    <property type="match status" value="1"/>
</dbReference>
<gene>
    <name evidence="2" type="ORF">SDC9_167712</name>
</gene>
<dbReference type="CDD" id="cd05466">
    <property type="entry name" value="PBP2_LTTR_substrate"/>
    <property type="match status" value="1"/>
</dbReference>
<accession>A0A645G8A1</accession>
<comment type="caution">
    <text evidence="2">The sequence shown here is derived from an EMBL/GenBank/DDBJ whole genome shotgun (WGS) entry which is preliminary data.</text>
</comment>
<dbReference type="InterPro" id="IPR005119">
    <property type="entry name" value="LysR_subst-bd"/>
</dbReference>
<dbReference type="Gene3D" id="3.40.190.290">
    <property type="match status" value="1"/>
</dbReference>
<evidence type="ECO:0000259" key="1">
    <source>
        <dbReference type="Pfam" id="PF03466"/>
    </source>
</evidence>
<evidence type="ECO:0000313" key="2">
    <source>
        <dbReference type="EMBL" id="MPN20334.1"/>
    </source>
</evidence>
<name>A0A645G8A1_9ZZZZ</name>
<organism evidence="2">
    <name type="scientific">bioreactor metagenome</name>
    <dbReference type="NCBI Taxonomy" id="1076179"/>
    <lineage>
        <taxon>unclassified sequences</taxon>
        <taxon>metagenomes</taxon>
        <taxon>ecological metagenomes</taxon>
    </lineage>
</organism>